<evidence type="ECO:0000313" key="1">
    <source>
        <dbReference type="EMBL" id="ETS31074.1"/>
    </source>
</evidence>
<evidence type="ECO:0000313" key="2">
    <source>
        <dbReference type="Proteomes" id="UP000018957"/>
    </source>
</evidence>
<organism evidence="1 2">
    <name type="scientific">Photorhabdus khanii NC19</name>
    <dbReference type="NCBI Taxonomy" id="1004151"/>
    <lineage>
        <taxon>Bacteria</taxon>
        <taxon>Pseudomonadati</taxon>
        <taxon>Pseudomonadota</taxon>
        <taxon>Gammaproteobacteria</taxon>
        <taxon>Enterobacterales</taxon>
        <taxon>Morganellaceae</taxon>
        <taxon>Photorhabdus</taxon>
    </lineage>
</organism>
<dbReference type="EMBL" id="AYSJ01000013">
    <property type="protein sequence ID" value="ETS31074.1"/>
    <property type="molecule type" value="Genomic_DNA"/>
</dbReference>
<keyword evidence="2" id="KW-1185">Reference proteome</keyword>
<dbReference type="AlphaFoldDB" id="W3V7S5"/>
<name>W3V7S5_9GAMM</name>
<reference evidence="1 2" key="1">
    <citation type="submission" date="2013-11" db="EMBL/GenBank/DDBJ databases">
        <title>Elucidation of the Photorhabdus temperata genome and generation of transposon mutant library to identify motility mutants.</title>
        <authorList>
            <person name="Hurst S.G.IV."/>
            <person name="Micheals B."/>
            <person name="Abebe-Akele F."/>
            <person name="Rowedder H."/>
            <person name="Bullock H."/>
            <person name="Jackobeck R."/>
            <person name="Janicki E."/>
            <person name="Tisa L.S."/>
        </authorList>
    </citation>
    <scope>NUCLEOTIDE SEQUENCE [LARGE SCALE GENOMIC DNA]</scope>
    <source>
        <strain evidence="1 2">NC19</strain>
    </source>
</reference>
<dbReference type="Proteomes" id="UP000018957">
    <property type="component" value="Unassembled WGS sequence"/>
</dbReference>
<gene>
    <name evidence="1" type="ORF">PTE_03025</name>
</gene>
<sequence>MKQKLDSMSKSPLYGKSPDEILEHFKKYNFVDDHGHKLALCQDFIDLVKLSTK</sequence>
<protein>
    <submittedName>
        <fullName evidence="1">Uncharacterized protein</fullName>
    </submittedName>
</protein>
<comment type="caution">
    <text evidence="1">The sequence shown here is derived from an EMBL/GenBank/DDBJ whole genome shotgun (WGS) entry which is preliminary data.</text>
</comment>
<proteinExistence type="predicted"/>
<accession>W3V7S5</accession>